<keyword evidence="1" id="KW-1133">Transmembrane helix</keyword>
<accession>A0A7W7YRZ7</accession>
<evidence type="ECO:0000313" key="3">
    <source>
        <dbReference type="Proteomes" id="UP000535406"/>
    </source>
</evidence>
<sequence>MQNLYYAIVGTTTDTNAGLARFMGAILAFIVIVGTLFWALGG</sequence>
<gene>
    <name evidence="2" type="ORF">HNQ66_000463</name>
</gene>
<name>A0A7W7YRZ7_9HYPH</name>
<reference evidence="2 3" key="1">
    <citation type="submission" date="2020-08" db="EMBL/GenBank/DDBJ databases">
        <title>Genomic Encyclopedia of Type Strains, Phase IV (KMG-IV): sequencing the most valuable type-strain genomes for metagenomic binning, comparative biology and taxonomic classification.</title>
        <authorList>
            <person name="Goeker M."/>
        </authorList>
    </citation>
    <scope>NUCLEOTIDE SEQUENCE [LARGE SCALE GENOMIC DNA]</scope>
    <source>
        <strain evidence="2 3">DSM 21319</strain>
    </source>
</reference>
<keyword evidence="1" id="KW-0812">Transmembrane</keyword>
<dbReference type="Proteomes" id="UP000535406">
    <property type="component" value="Unassembled WGS sequence"/>
</dbReference>
<dbReference type="AlphaFoldDB" id="A0A7W7YRZ7"/>
<dbReference type="RefSeq" id="WP_281396965.1">
    <property type="nucleotide sequence ID" value="NZ_JACHIK010000001.1"/>
</dbReference>
<dbReference type="EMBL" id="JACHIK010000001">
    <property type="protein sequence ID" value="MBB5041085.1"/>
    <property type="molecule type" value="Genomic_DNA"/>
</dbReference>
<keyword evidence="3" id="KW-1185">Reference proteome</keyword>
<evidence type="ECO:0000313" key="2">
    <source>
        <dbReference type="EMBL" id="MBB5041085.1"/>
    </source>
</evidence>
<organism evidence="2 3">
    <name type="scientific">Shinella fusca</name>
    <dbReference type="NCBI Taxonomy" id="544480"/>
    <lineage>
        <taxon>Bacteria</taxon>
        <taxon>Pseudomonadati</taxon>
        <taxon>Pseudomonadota</taxon>
        <taxon>Alphaproteobacteria</taxon>
        <taxon>Hyphomicrobiales</taxon>
        <taxon>Rhizobiaceae</taxon>
        <taxon>Shinella</taxon>
    </lineage>
</organism>
<feature type="transmembrane region" description="Helical" evidence="1">
    <location>
        <begin position="20"/>
        <end position="40"/>
    </location>
</feature>
<protein>
    <submittedName>
        <fullName evidence="2">Uncharacterized protein</fullName>
    </submittedName>
</protein>
<comment type="caution">
    <text evidence="2">The sequence shown here is derived from an EMBL/GenBank/DDBJ whole genome shotgun (WGS) entry which is preliminary data.</text>
</comment>
<evidence type="ECO:0000256" key="1">
    <source>
        <dbReference type="SAM" id="Phobius"/>
    </source>
</evidence>
<proteinExistence type="predicted"/>
<keyword evidence="1" id="KW-0472">Membrane</keyword>